<name>A0ABD4UC06_9BURK</name>
<accession>A0ABD4UC06</accession>
<evidence type="ECO:0000313" key="2">
    <source>
        <dbReference type="Proteomes" id="UP000191686"/>
    </source>
</evidence>
<dbReference type="Proteomes" id="UP000191686">
    <property type="component" value="Unassembled WGS sequence"/>
</dbReference>
<reference evidence="1 2" key="2">
    <citation type="journal article" date="2017" name="Front. Microbiol.">
        <title>Genomics Reveals a Unique Clone of Burkholderia cenocepacia Harboring an Actively Excising Novel Genomic Island.</title>
        <authorList>
            <person name="Patil P.P."/>
            <person name="Mali S."/>
            <person name="Midha S."/>
            <person name="Gautam V."/>
            <person name="Dash L."/>
            <person name="Kumar S."/>
            <person name="Shastri J."/>
            <person name="Singhal L."/>
            <person name="Patil P.B."/>
        </authorList>
    </citation>
    <scope>NUCLEOTIDE SEQUENCE [LARGE SCALE GENOMIC DNA]</scope>
    <source>
        <strain evidence="1 2">BC-19</strain>
    </source>
</reference>
<proteinExistence type="predicted"/>
<sequence>MWDWKPKFGASIGMRRTRKGLGAASALFLIRQESFTKLTRGVARASGRRFLRDGRHAAAVPRSPAVASMQHARQVRASPLFLHTDCPDRTVVDADRAAVFTHARQEASP</sequence>
<evidence type="ECO:0000313" key="1">
    <source>
        <dbReference type="EMBL" id="MCW3711689.1"/>
    </source>
</evidence>
<dbReference type="AlphaFoldDB" id="A0ABD4UC06"/>
<reference evidence="1 2" key="1">
    <citation type="journal article" date="2017" name="Front. Microbiol.">
        <title>Genomics reveals a unique clone of Burkholderia cenocepacia harbouring an actively excising novel genomic island.</title>
        <authorList>
            <person name="Patil P."/>
            <person name="Mali S."/>
            <person name="Midha S."/>
            <person name="Gautam V."/>
            <person name="Dash L."/>
            <person name="Kumar S."/>
            <person name="Shastri J."/>
            <person name="Singhal L."/>
            <person name="Patil P.B."/>
        </authorList>
    </citation>
    <scope>NUCLEOTIDE SEQUENCE [LARGE SCALE GENOMIC DNA]</scope>
    <source>
        <strain evidence="1 2">BC-19</strain>
    </source>
</reference>
<dbReference type="RefSeq" id="WP_239664344.1">
    <property type="nucleotide sequence ID" value="NZ_CAJPCK010000002.1"/>
</dbReference>
<gene>
    <name evidence="1" type="ORF">UE95_010375</name>
</gene>
<comment type="caution">
    <text evidence="1">The sequence shown here is derived from an EMBL/GenBank/DDBJ whole genome shotgun (WGS) entry which is preliminary data.</text>
</comment>
<organism evidence="1 2">
    <name type="scientific">Burkholderia cenocepacia</name>
    <dbReference type="NCBI Taxonomy" id="95486"/>
    <lineage>
        <taxon>Bacteria</taxon>
        <taxon>Pseudomonadati</taxon>
        <taxon>Pseudomonadota</taxon>
        <taxon>Betaproteobacteria</taxon>
        <taxon>Burkholderiales</taxon>
        <taxon>Burkholderiaceae</taxon>
        <taxon>Burkholderia</taxon>
        <taxon>Burkholderia cepacia complex</taxon>
    </lineage>
</organism>
<protein>
    <submittedName>
        <fullName evidence="1">Uncharacterized protein</fullName>
    </submittedName>
</protein>
<dbReference type="EMBL" id="JYMX02000006">
    <property type="protein sequence ID" value="MCW3711689.1"/>
    <property type="molecule type" value="Genomic_DNA"/>
</dbReference>